<dbReference type="GO" id="GO:0004081">
    <property type="term" value="F:bis(5'-nucleosyl)-tetraphosphatase (asymmetrical) activity"/>
    <property type="evidence" value="ECO:0007669"/>
    <property type="project" value="TreeGrafter"/>
</dbReference>
<organism evidence="4 5">
    <name type="scientific">Naegleria fowleri</name>
    <name type="common">Brain eating amoeba</name>
    <dbReference type="NCBI Taxonomy" id="5763"/>
    <lineage>
        <taxon>Eukaryota</taxon>
        <taxon>Discoba</taxon>
        <taxon>Heterolobosea</taxon>
        <taxon>Tetramitia</taxon>
        <taxon>Eutetramitia</taxon>
        <taxon>Vahlkampfiidae</taxon>
        <taxon>Naegleria</taxon>
    </lineage>
</organism>
<dbReference type="OMA" id="ESVCAKW"/>
<evidence type="ECO:0000259" key="3">
    <source>
        <dbReference type="PROSITE" id="PS51462"/>
    </source>
</evidence>
<dbReference type="GeneID" id="68108726"/>
<reference evidence="4 5" key="1">
    <citation type="journal article" date="2019" name="Sci. Rep.">
        <title>Nanopore sequencing improves the draft genome of the human pathogenic amoeba Naegleria fowleri.</title>
        <authorList>
            <person name="Liechti N."/>
            <person name="Schurch N."/>
            <person name="Bruggmann R."/>
            <person name="Wittwer M."/>
        </authorList>
    </citation>
    <scope>NUCLEOTIDE SEQUENCE [LARGE SCALE GENOMIC DNA]</scope>
    <source>
        <strain evidence="4 5">ATCC 30894</strain>
    </source>
</reference>
<evidence type="ECO:0000256" key="2">
    <source>
        <dbReference type="RuleBase" id="RU003476"/>
    </source>
</evidence>
<feature type="domain" description="Nudix hydrolase" evidence="3">
    <location>
        <begin position="113"/>
        <end position="243"/>
    </location>
</feature>
<dbReference type="AlphaFoldDB" id="A0A6A5C0V9"/>
<dbReference type="VEuPathDB" id="AmoebaDB:FDP41_001508"/>
<dbReference type="PANTHER" id="PTHR21340:SF0">
    <property type="entry name" value="BIS(5'-NUCLEOSYL)-TETRAPHOSPHATASE [ASYMMETRICAL]"/>
    <property type="match status" value="1"/>
</dbReference>
<accession>A0A6A5C0V9</accession>
<sequence>MFQQQTHHQQQELFPCPYENCFTHHHDQSSSSSSSTNSSELFSENDLVQHCLQHHSRENSKQICTICEQRHHDRSLKGSRDWGFSTHLYFEHGEMATPEAKRREEIKEERSSKPTYSFALVIVRQPSTGKFLLVEECCNQGWWLPAGRVDPGETFQQAALRETTEEAGIQVELKNILRVEYSPFVNGGARQRIVFYAEPVEENPVLKSVADFESVCAKWFSYEEFEKDFLNRSTRTRKLRGSEPIQWFKYVHSGKPMYPMSMLTFEGDP</sequence>
<keyword evidence="1 2" id="KW-0378">Hydrolase</keyword>
<dbReference type="PRINTS" id="PR00502">
    <property type="entry name" value="NUDIXFAMILY"/>
</dbReference>
<dbReference type="SUPFAM" id="SSF55811">
    <property type="entry name" value="Nudix"/>
    <property type="match status" value="1"/>
</dbReference>
<proteinExistence type="inferred from homology"/>
<dbReference type="InterPro" id="IPR051325">
    <property type="entry name" value="Nudix_hydrolase_domain"/>
</dbReference>
<dbReference type="OrthoDB" id="447842at2759"/>
<gene>
    <name evidence="4" type="ORF">FDP41_001508</name>
</gene>
<comment type="caution">
    <text evidence="4">The sequence shown here is derived from an EMBL/GenBank/DDBJ whole genome shotgun (WGS) entry which is preliminary data.</text>
</comment>
<dbReference type="Proteomes" id="UP000444721">
    <property type="component" value="Unassembled WGS sequence"/>
</dbReference>
<name>A0A6A5C0V9_NAEFO</name>
<protein>
    <recommendedName>
        <fullName evidence="3">Nudix hydrolase domain-containing protein</fullName>
    </recommendedName>
</protein>
<evidence type="ECO:0000313" key="5">
    <source>
        <dbReference type="Proteomes" id="UP000444721"/>
    </source>
</evidence>
<dbReference type="InterPro" id="IPR000086">
    <property type="entry name" value="NUDIX_hydrolase_dom"/>
</dbReference>
<dbReference type="VEuPathDB" id="AmoebaDB:NfTy_053390"/>
<dbReference type="InterPro" id="IPR020476">
    <property type="entry name" value="Nudix_hydrolase"/>
</dbReference>
<dbReference type="PROSITE" id="PS51462">
    <property type="entry name" value="NUDIX"/>
    <property type="match status" value="1"/>
</dbReference>
<evidence type="ECO:0000313" key="4">
    <source>
        <dbReference type="EMBL" id="KAF0979165.1"/>
    </source>
</evidence>
<dbReference type="GO" id="GO:0006754">
    <property type="term" value="P:ATP biosynthetic process"/>
    <property type="evidence" value="ECO:0007669"/>
    <property type="project" value="TreeGrafter"/>
</dbReference>
<comment type="similarity">
    <text evidence="2">Belongs to the Nudix hydrolase family.</text>
</comment>
<dbReference type="Pfam" id="PF00293">
    <property type="entry name" value="NUDIX"/>
    <property type="match status" value="1"/>
</dbReference>
<dbReference type="EMBL" id="VFQX01000027">
    <property type="protein sequence ID" value="KAF0979165.1"/>
    <property type="molecule type" value="Genomic_DNA"/>
</dbReference>
<dbReference type="GO" id="GO:0006167">
    <property type="term" value="P:AMP biosynthetic process"/>
    <property type="evidence" value="ECO:0007669"/>
    <property type="project" value="TreeGrafter"/>
</dbReference>
<keyword evidence="5" id="KW-1185">Reference proteome</keyword>
<dbReference type="PROSITE" id="PS00893">
    <property type="entry name" value="NUDIX_BOX"/>
    <property type="match status" value="1"/>
</dbReference>
<dbReference type="PANTHER" id="PTHR21340">
    <property type="entry name" value="DIADENOSINE 5,5-P1,P4-TETRAPHOSPHATE PYROPHOSPHOHYDROLASE MUTT"/>
    <property type="match status" value="1"/>
</dbReference>
<dbReference type="VEuPathDB" id="AmoebaDB:NF0108830"/>
<dbReference type="InterPro" id="IPR015797">
    <property type="entry name" value="NUDIX_hydrolase-like_dom_sf"/>
</dbReference>
<dbReference type="InterPro" id="IPR020084">
    <property type="entry name" value="NUDIX_hydrolase_CS"/>
</dbReference>
<dbReference type="Gene3D" id="3.90.79.10">
    <property type="entry name" value="Nucleoside Triphosphate Pyrophosphohydrolase"/>
    <property type="match status" value="1"/>
</dbReference>
<evidence type="ECO:0000256" key="1">
    <source>
        <dbReference type="ARBA" id="ARBA00022801"/>
    </source>
</evidence>
<dbReference type="RefSeq" id="XP_044563878.1">
    <property type="nucleotide sequence ID" value="XM_044704600.1"/>
</dbReference>